<dbReference type="EMBL" id="KK115982">
    <property type="protein sequence ID" value="KFM66548.1"/>
    <property type="molecule type" value="Genomic_DNA"/>
</dbReference>
<sequence>MSTLNRCIVLHINEGLFQMSIDNLRQRNVILAQSVTDVQVDNPIGKIEGDENHWEYQSGILVDVAGKNAK</sequence>
<name>A0A087TN59_STEMI</name>
<evidence type="ECO:0000313" key="1">
    <source>
        <dbReference type="EMBL" id="KFM66548.1"/>
    </source>
</evidence>
<evidence type="ECO:0000313" key="2">
    <source>
        <dbReference type="Proteomes" id="UP000054359"/>
    </source>
</evidence>
<reference evidence="1 2" key="1">
    <citation type="submission" date="2013-11" db="EMBL/GenBank/DDBJ databases">
        <title>Genome sequencing of Stegodyphus mimosarum.</title>
        <authorList>
            <person name="Bechsgaard J."/>
        </authorList>
    </citation>
    <scope>NUCLEOTIDE SEQUENCE [LARGE SCALE GENOMIC DNA]</scope>
</reference>
<dbReference type="AlphaFoldDB" id="A0A087TN59"/>
<organism evidence="1 2">
    <name type="scientific">Stegodyphus mimosarum</name>
    <name type="common">African social velvet spider</name>
    <dbReference type="NCBI Taxonomy" id="407821"/>
    <lineage>
        <taxon>Eukaryota</taxon>
        <taxon>Metazoa</taxon>
        <taxon>Ecdysozoa</taxon>
        <taxon>Arthropoda</taxon>
        <taxon>Chelicerata</taxon>
        <taxon>Arachnida</taxon>
        <taxon>Araneae</taxon>
        <taxon>Araneomorphae</taxon>
        <taxon>Entelegynae</taxon>
        <taxon>Eresoidea</taxon>
        <taxon>Eresidae</taxon>
        <taxon>Stegodyphus</taxon>
    </lineage>
</organism>
<dbReference type="Proteomes" id="UP000054359">
    <property type="component" value="Unassembled WGS sequence"/>
</dbReference>
<keyword evidence="2" id="KW-1185">Reference proteome</keyword>
<feature type="non-terminal residue" evidence="1">
    <location>
        <position position="70"/>
    </location>
</feature>
<accession>A0A087TN59</accession>
<proteinExistence type="predicted"/>
<gene>
    <name evidence="1" type="ORF">X975_23634</name>
</gene>
<protein>
    <submittedName>
        <fullName evidence="1">Uncharacterized protein</fullName>
    </submittedName>
</protein>